<proteinExistence type="inferred from homology"/>
<dbReference type="Pfam" id="PF01182">
    <property type="entry name" value="Glucosamine_iso"/>
    <property type="match status" value="1"/>
</dbReference>
<feature type="active site" description="Proton acceptor; for enolization step" evidence="3">
    <location>
        <position position="62"/>
    </location>
</feature>
<name>A0ABT1WPD8_9LACT</name>
<evidence type="ECO:0000256" key="3">
    <source>
        <dbReference type="HAMAP-Rule" id="MF_01241"/>
    </source>
</evidence>
<comment type="function">
    <text evidence="3">Catalyzes the reversible isomerization-deamination of glucosamine 6-phosphate (GlcN6P) to form fructose 6-phosphate (Fru6P) and ammonium ion.</text>
</comment>
<dbReference type="Gene3D" id="3.40.50.1360">
    <property type="match status" value="1"/>
</dbReference>
<reference evidence="5" key="2">
    <citation type="journal article" date="2023" name="Curr. Microbiol.">
        <title>Granulicatella seriolae sp. nov., a Novel Facultative Anaerobe Isolated from Yellowtail Marine Fish.</title>
        <authorList>
            <person name="Lee M."/>
            <person name="Choi Y.J."/>
            <person name="Farooq A."/>
            <person name="Jeong J.B."/>
            <person name="Jung M.Y."/>
        </authorList>
    </citation>
    <scope>NUCLEOTIDE SEQUENCE</scope>
    <source>
        <strain evidence="5">S8</strain>
    </source>
</reference>
<feature type="active site" description="For ring-opening step" evidence="3">
    <location>
        <position position="128"/>
    </location>
</feature>
<feature type="active site" description="For ring-opening step" evidence="3">
    <location>
        <position position="135"/>
    </location>
</feature>
<dbReference type="InterPro" id="IPR006148">
    <property type="entry name" value="Glc/Gal-6P_isomerase"/>
</dbReference>
<evidence type="ECO:0000313" key="5">
    <source>
        <dbReference type="EMBL" id="MCQ9210295.1"/>
    </source>
</evidence>
<dbReference type="EMBL" id="JANHNZ010000006">
    <property type="protein sequence ID" value="MCQ9210295.1"/>
    <property type="molecule type" value="Genomic_DNA"/>
</dbReference>
<reference evidence="5" key="3">
    <citation type="journal article" date="2023" name="Microbiol. Resour. Announc.">
        <title>Draft Genome Sequence of Granulicatella sp. Strain S8, Isolated from a Marine Fish, Seriola quinqueradiata.</title>
        <authorList>
            <person name="Lee M."/>
            <person name="Farooq A."/>
            <person name="Jeong J.B."/>
            <person name="Jung M.Y."/>
        </authorList>
    </citation>
    <scope>NUCLEOTIDE SEQUENCE</scope>
    <source>
        <strain evidence="5">S8</strain>
    </source>
</reference>
<comment type="similarity">
    <text evidence="3">Belongs to the glucosamine/galactosamine-6-phosphate isomerase family. NagB subfamily.</text>
</comment>
<keyword evidence="2 3" id="KW-0119">Carbohydrate metabolism</keyword>
<dbReference type="PANTHER" id="PTHR11280:SF5">
    <property type="entry name" value="GLUCOSAMINE-6-PHOSPHATE ISOMERASE"/>
    <property type="match status" value="1"/>
</dbReference>
<comment type="pathway">
    <text evidence="3">Amino-sugar metabolism; N-acetylneuraminate degradation; D-fructose 6-phosphate from N-acetylneuraminate: step 5/5.</text>
</comment>
<dbReference type="CDD" id="cd01399">
    <property type="entry name" value="GlcN6P_deaminase"/>
    <property type="match status" value="1"/>
</dbReference>
<dbReference type="HAMAP" id="MF_01241">
    <property type="entry name" value="GlcN6P_deamin"/>
    <property type="match status" value="1"/>
</dbReference>
<sequence length="237" mass="26155">MKIIVVSTPEKGAEEAFKVFENAHKNGAQVFGLATGSSPIGLYELLVKSDLDFSDRVSVNLDEYVELAGSDPQSYKYFMEEHLFHMKPFKESYLPNGLAEDASAEEARYNKILAANPVDLQLLGIGSNAHIGFNEPGTPFDIQTHKVKLTDETIEANKRFFEREEDVPKYAYSMGLKSIMDAKEIVLVAFGENKAQAVEDMINGPITEDVPASILQKHPNVTVIVDQAAASQLSKEV</sequence>
<feature type="domain" description="Glucosamine/galactosamine-6-phosphate isomerase" evidence="4">
    <location>
        <begin position="19"/>
        <end position="218"/>
    </location>
</feature>
<dbReference type="InterPro" id="IPR037171">
    <property type="entry name" value="NagB/RpiA_transferase-like"/>
</dbReference>
<dbReference type="InterPro" id="IPR004547">
    <property type="entry name" value="Glucosamine6P_isomerase"/>
</dbReference>
<protein>
    <recommendedName>
        <fullName evidence="3">Glucosamine-6-phosphate deaminase</fullName>
        <ecNumber evidence="3">3.5.99.6</ecNumber>
    </recommendedName>
    <alternativeName>
        <fullName evidence="3">GlcN6P deaminase</fullName>
        <shortName evidence="3">GNPDA</shortName>
    </alternativeName>
    <alternativeName>
        <fullName evidence="3">Glucosamine-6-phosphate isomerase</fullName>
    </alternativeName>
</protein>
<dbReference type="EC" id="3.5.99.6" evidence="3"/>
<comment type="catalytic activity">
    <reaction evidence="3">
        <text>alpha-D-glucosamine 6-phosphate + H2O = beta-D-fructose 6-phosphate + NH4(+)</text>
        <dbReference type="Rhea" id="RHEA:12172"/>
        <dbReference type="ChEBI" id="CHEBI:15377"/>
        <dbReference type="ChEBI" id="CHEBI:28938"/>
        <dbReference type="ChEBI" id="CHEBI:57634"/>
        <dbReference type="ChEBI" id="CHEBI:75989"/>
        <dbReference type="EC" id="3.5.99.6"/>
    </reaction>
</comment>
<dbReference type="SUPFAM" id="SSF100950">
    <property type="entry name" value="NagB/RpiA/CoA transferase-like"/>
    <property type="match status" value="1"/>
</dbReference>
<feature type="active site" description="Proton acceptor; for ring-opening step" evidence="3">
    <location>
        <position position="130"/>
    </location>
</feature>
<comment type="caution">
    <text evidence="3">Lacks conserved residue(s) required for the propagation of feature annotation.</text>
</comment>
<comment type="caution">
    <text evidence="5">The sequence shown here is derived from an EMBL/GenBank/DDBJ whole genome shotgun (WGS) entry which is preliminary data.</text>
</comment>
<dbReference type="PANTHER" id="PTHR11280">
    <property type="entry name" value="GLUCOSAMINE-6-PHOSPHATE ISOMERASE"/>
    <property type="match status" value="1"/>
</dbReference>
<gene>
    <name evidence="3" type="primary">nagB</name>
    <name evidence="5" type="ORF">NPA36_07000</name>
</gene>
<evidence type="ECO:0000313" key="6">
    <source>
        <dbReference type="Proteomes" id="UP001059480"/>
    </source>
</evidence>
<organism evidence="5 6">
    <name type="scientific">Granulicatella seriolae</name>
    <dbReference type="NCBI Taxonomy" id="2967226"/>
    <lineage>
        <taxon>Bacteria</taxon>
        <taxon>Bacillati</taxon>
        <taxon>Bacillota</taxon>
        <taxon>Bacilli</taxon>
        <taxon>Lactobacillales</taxon>
        <taxon>Carnobacteriaceae</taxon>
        <taxon>Granulicatella</taxon>
    </lineage>
</organism>
<evidence type="ECO:0000256" key="2">
    <source>
        <dbReference type="ARBA" id="ARBA00023277"/>
    </source>
</evidence>
<dbReference type="RefSeq" id="WP_256945407.1">
    <property type="nucleotide sequence ID" value="NZ_JANHNZ010000006.1"/>
</dbReference>
<keyword evidence="6" id="KW-1185">Reference proteome</keyword>
<accession>A0ABT1WPD8</accession>
<reference evidence="5" key="1">
    <citation type="submission" date="2022-07" db="EMBL/GenBank/DDBJ databases">
        <authorList>
            <person name="Jung M.-Y."/>
            <person name="Lee M."/>
        </authorList>
    </citation>
    <scope>NUCLEOTIDE SEQUENCE</scope>
    <source>
        <strain evidence="5">S8</strain>
    </source>
</reference>
<keyword evidence="1 3" id="KW-0378">Hydrolase</keyword>
<dbReference type="Proteomes" id="UP001059480">
    <property type="component" value="Unassembled WGS sequence"/>
</dbReference>
<evidence type="ECO:0000259" key="4">
    <source>
        <dbReference type="Pfam" id="PF01182"/>
    </source>
</evidence>
<evidence type="ECO:0000256" key="1">
    <source>
        <dbReference type="ARBA" id="ARBA00022801"/>
    </source>
</evidence>